<gene>
    <name evidence="2" type="ORF">DSM106972_001850</name>
</gene>
<reference evidence="2" key="2">
    <citation type="journal article" date="2019" name="Genome Biol. Evol.">
        <title>Day and night: Metabolic profiles and evolutionary relationships of six axenic non-marine cyanobacteria.</title>
        <authorList>
            <person name="Will S.E."/>
            <person name="Henke P."/>
            <person name="Boedeker C."/>
            <person name="Huang S."/>
            <person name="Brinkmann H."/>
            <person name="Rohde M."/>
            <person name="Jarek M."/>
            <person name="Friedl T."/>
            <person name="Seufert S."/>
            <person name="Schumacher M."/>
            <person name="Overmann J."/>
            <person name="Neumann-Schaal M."/>
            <person name="Petersen J."/>
        </authorList>
    </citation>
    <scope>NUCLEOTIDE SEQUENCE [LARGE SCALE GENOMIC DNA]</scope>
    <source>
        <strain evidence="2">PCC 7102</strain>
    </source>
</reference>
<keyword evidence="3" id="KW-1185">Reference proteome</keyword>
<evidence type="ECO:0000256" key="1">
    <source>
        <dbReference type="ARBA" id="ARBA00022801"/>
    </source>
</evidence>
<dbReference type="Pfam" id="PF00657">
    <property type="entry name" value="Lipase_GDSL"/>
    <property type="match status" value="1"/>
</dbReference>
<evidence type="ECO:0000313" key="2">
    <source>
        <dbReference type="EMBL" id="RUT09690.1"/>
    </source>
</evidence>
<evidence type="ECO:0008006" key="4">
    <source>
        <dbReference type="Google" id="ProtNLM"/>
    </source>
</evidence>
<name>A0A3S1J8A4_9CYAN</name>
<sequence>MIVNLYDVVNKYRHINLDLVNISQSIDLPSLSNIQRDAEFNKKLYNLNKIYVFGDSLCDVGNSFDVTSLALGQPIPATPPYFCGRFSNGRVWVEYLAELLGINHDRCTNFAVGGANTGNTNTLVPNNSIGLLGLQQQIDKFKAENYQPDSQSLYIIWAGANDYLSGSITDLTISTKNLSNAVQSLVDEGAKNIMILNLPDLGLLPAIRNDSQKSVLLTNLTKLHNSTLENSLEALRQSFCESIRIMSIDVYSLFNQVFSNPKEFGFTNVKDSALAQYEKFQGCSETFFFWDEIHPTTAAHLMLAKIALKVLAPVKELSLVES</sequence>
<dbReference type="InterPro" id="IPR036514">
    <property type="entry name" value="SGNH_hydro_sf"/>
</dbReference>
<reference evidence="2" key="1">
    <citation type="submission" date="2018-12" db="EMBL/GenBank/DDBJ databases">
        <authorList>
            <person name="Will S."/>
            <person name="Neumann-Schaal M."/>
            <person name="Henke P."/>
        </authorList>
    </citation>
    <scope>NUCLEOTIDE SEQUENCE</scope>
    <source>
        <strain evidence="2">PCC 7102</strain>
    </source>
</reference>
<proteinExistence type="predicted"/>
<evidence type="ECO:0000313" key="3">
    <source>
        <dbReference type="Proteomes" id="UP000271624"/>
    </source>
</evidence>
<dbReference type="GO" id="GO:0016788">
    <property type="term" value="F:hydrolase activity, acting on ester bonds"/>
    <property type="evidence" value="ECO:0007669"/>
    <property type="project" value="InterPro"/>
</dbReference>
<dbReference type="InterPro" id="IPR051058">
    <property type="entry name" value="GDSL_Est/Lipase"/>
</dbReference>
<dbReference type="InterPro" id="IPR001087">
    <property type="entry name" value="GDSL"/>
</dbReference>
<dbReference type="EMBL" id="RSCL01000001">
    <property type="protein sequence ID" value="RUT09690.1"/>
    <property type="molecule type" value="Genomic_DNA"/>
</dbReference>
<comment type="caution">
    <text evidence="2">The sequence shown here is derived from an EMBL/GenBank/DDBJ whole genome shotgun (WGS) entry which is preliminary data.</text>
</comment>
<dbReference type="CDD" id="cd01846">
    <property type="entry name" value="fatty_acyltransferase_like"/>
    <property type="match status" value="1"/>
</dbReference>
<dbReference type="Proteomes" id="UP000271624">
    <property type="component" value="Unassembled WGS sequence"/>
</dbReference>
<dbReference type="Gene3D" id="3.40.50.1110">
    <property type="entry name" value="SGNH hydrolase"/>
    <property type="match status" value="1"/>
</dbReference>
<dbReference type="SUPFAM" id="SSF52266">
    <property type="entry name" value="SGNH hydrolase"/>
    <property type="match status" value="1"/>
</dbReference>
<dbReference type="PANTHER" id="PTHR45648:SF22">
    <property type="entry name" value="GDSL LIPASE_ACYLHYDROLASE FAMILY PROTEIN (AFU_ORTHOLOGUE AFUA_4G14700)"/>
    <property type="match status" value="1"/>
</dbReference>
<organism evidence="2 3">
    <name type="scientific">Dulcicalothrix desertica PCC 7102</name>
    <dbReference type="NCBI Taxonomy" id="232991"/>
    <lineage>
        <taxon>Bacteria</taxon>
        <taxon>Bacillati</taxon>
        <taxon>Cyanobacteriota</taxon>
        <taxon>Cyanophyceae</taxon>
        <taxon>Nostocales</taxon>
        <taxon>Calotrichaceae</taxon>
        <taxon>Dulcicalothrix</taxon>
    </lineage>
</organism>
<accession>A0A3S1J8A4</accession>
<keyword evidence="1" id="KW-0378">Hydrolase</keyword>
<dbReference type="RefSeq" id="WP_127077978.1">
    <property type="nucleotide sequence ID" value="NZ_RSCL01000001.1"/>
</dbReference>
<dbReference type="PANTHER" id="PTHR45648">
    <property type="entry name" value="GDSL LIPASE/ACYLHYDROLASE FAMILY PROTEIN (AFU_ORTHOLOGUE AFUA_4G14700)"/>
    <property type="match status" value="1"/>
</dbReference>
<dbReference type="OrthoDB" id="5292073at2"/>
<dbReference type="AlphaFoldDB" id="A0A3S1J8A4"/>
<protein>
    <recommendedName>
        <fullName evidence="4">GDSL family lipase</fullName>
    </recommendedName>
</protein>